<evidence type="ECO:0000259" key="3">
    <source>
        <dbReference type="Pfam" id="PF21666"/>
    </source>
</evidence>
<gene>
    <name evidence="4" type="ORF">PDIGIT_LOCUS2620</name>
</gene>
<keyword evidence="5" id="KW-1185">Reference proteome</keyword>
<dbReference type="PANTHER" id="PTHR33119">
    <property type="entry name" value="IFI3P"/>
    <property type="match status" value="1"/>
</dbReference>
<comment type="caution">
    <text evidence="4">The sequence shown here is derived from an EMBL/GenBank/DDBJ whole genome shotgun (WGS) entry which is preliminary data.</text>
</comment>
<dbReference type="Proteomes" id="UP001152607">
    <property type="component" value="Unassembled WGS sequence"/>
</dbReference>
<dbReference type="InterPro" id="IPR025340">
    <property type="entry name" value="DUF4246"/>
</dbReference>
<evidence type="ECO:0000313" key="5">
    <source>
        <dbReference type="Proteomes" id="UP001152607"/>
    </source>
</evidence>
<feature type="domain" description="DUF4246" evidence="2">
    <location>
        <begin position="108"/>
        <end position="575"/>
    </location>
</feature>
<reference evidence="4" key="1">
    <citation type="submission" date="2023-01" db="EMBL/GenBank/DDBJ databases">
        <authorList>
            <person name="Van Ghelder C."/>
            <person name="Rancurel C."/>
        </authorList>
    </citation>
    <scope>NUCLEOTIDE SEQUENCE</scope>
    <source>
        <strain evidence="4">CNCM I-4278</strain>
    </source>
</reference>
<evidence type="ECO:0000313" key="4">
    <source>
        <dbReference type="EMBL" id="CAI6295245.1"/>
    </source>
</evidence>
<feature type="region of interest" description="Disordered" evidence="1">
    <location>
        <begin position="340"/>
        <end position="390"/>
    </location>
</feature>
<feature type="compositionally biased region" description="Acidic residues" evidence="1">
    <location>
        <begin position="356"/>
        <end position="367"/>
    </location>
</feature>
<dbReference type="Pfam" id="PF14033">
    <property type="entry name" value="DUF4246"/>
    <property type="match status" value="1"/>
</dbReference>
<feature type="compositionally biased region" description="Basic and acidic residues" evidence="1">
    <location>
        <begin position="340"/>
        <end position="354"/>
    </location>
</feature>
<accession>A0A9W4U5F4</accession>
<evidence type="ECO:0000256" key="1">
    <source>
        <dbReference type="SAM" id="MobiDB-lite"/>
    </source>
</evidence>
<dbReference type="InterPro" id="IPR049192">
    <property type="entry name" value="DUF4246_C"/>
</dbReference>
<feature type="domain" description="DUF4246" evidence="3">
    <location>
        <begin position="15"/>
        <end position="92"/>
    </location>
</feature>
<proteinExistence type="predicted"/>
<dbReference type="AlphaFoldDB" id="A0A9W4U5F4"/>
<dbReference type="OrthoDB" id="415532at2759"/>
<dbReference type="EMBL" id="CAOQHR010000002">
    <property type="protein sequence ID" value="CAI6295245.1"/>
    <property type="molecule type" value="Genomic_DNA"/>
</dbReference>
<sequence>MSTANDIKDSSHLPLFGLTIPLNDVTKYHYHEDHGENTIERMRIPNALMDWAASPLMFRERHMIDVMGQLTDKPNWKQKIMNEEIVNKWKNEAIERWRNEPVEKQFSEEMFNYCVEEMKDYAKFEEENGFIPAIKAEAIVFKSDTLIPTQLKEELRTAVMPLEQVPDSDKDWHPNSDEKVLDLVHPSLFPLLYGRSRILKPAYGDVLSEGGSSWEGDEGRVSLDDCEQWIGKGGIMPVPREDHTKVNHWGGLRGWGSRFREPEQHFYSSRFQWLPCEVALQDDGSVKITSYINNLQPRKHRGLYQVLEKIIAKVLPMWNTTLTSMEHRMWKETRIQLDDKELPWKDPEGERVPGENEGEDEKEELDADWEKENRTLCPPEPEPYEPDSWCGEDSVTSRYPHLTAIPKTNLRKDFAQHGLQIIVKLANIHLTPDKPAYEGGSWHIEGQMNEYICASALYYYDNSNIEDSHLSFREALSIEAFHDVPYEQSDFEHLERLFGTMDQEGAVQELGAVLTREDRVLTFPNVLQHRVSPFSLTDKTKPGHRKILALFLVDPNLRIPSTAIVPPQQKEWWKDMVHGLDRVSGLPLELREWVTDSVGDFPIGLDEAKRLRLDLMDERRVFVKDHETKLAEEIFHFCEH</sequence>
<dbReference type="Pfam" id="PF21666">
    <property type="entry name" value="DUF4246_N"/>
    <property type="match status" value="1"/>
</dbReference>
<protein>
    <submittedName>
        <fullName evidence="4">Uncharacterized protein</fullName>
    </submittedName>
</protein>
<name>A0A9W4U5F4_9PLEO</name>
<dbReference type="PANTHER" id="PTHR33119:SF1">
    <property type="entry name" value="FE2OG DIOXYGENASE DOMAIN-CONTAINING PROTEIN"/>
    <property type="match status" value="1"/>
</dbReference>
<organism evidence="4 5">
    <name type="scientific">Periconia digitata</name>
    <dbReference type="NCBI Taxonomy" id="1303443"/>
    <lineage>
        <taxon>Eukaryota</taxon>
        <taxon>Fungi</taxon>
        <taxon>Dikarya</taxon>
        <taxon>Ascomycota</taxon>
        <taxon>Pezizomycotina</taxon>
        <taxon>Dothideomycetes</taxon>
        <taxon>Pleosporomycetidae</taxon>
        <taxon>Pleosporales</taxon>
        <taxon>Massarineae</taxon>
        <taxon>Periconiaceae</taxon>
        <taxon>Periconia</taxon>
    </lineage>
</organism>
<evidence type="ECO:0000259" key="2">
    <source>
        <dbReference type="Pfam" id="PF14033"/>
    </source>
</evidence>
<dbReference type="InterPro" id="IPR049207">
    <property type="entry name" value="DUF4246_N"/>
</dbReference>